<dbReference type="EMBL" id="JARKIB010000024">
    <property type="protein sequence ID" value="KAJ7766075.1"/>
    <property type="molecule type" value="Genomic_DNA"/>
</dbReference>
<evidence type="ECO:0000313" key="1">
    <source>
        <dbReference type="EMBL" id="KAJ7766075.1"/>
    </source>
</evidence>
<dbReference type="Proteomes" id="UP001215598">
    <property type="component" value="Unassembled WGS sequence"/>
</dbReference>
<reference evidence="1" key="1">
    <citation type="submission" date="2023-03" db="EMBL/GenBank/DDBJ databases">
        <title>Massive genome expansion in bonnet fungi (Mycena s.s.) driven by repeated elements and novel gene families across ecological guilds.</title>
        <authorList>
            <consortium name="Lawrence Berkeley National Laboratory"/>
            <person name="Harder C.B."/>
            <person name="Miyauchi S."/>
            <person name="Viragh M."/>
            <person name="Kuo A."/>
            <person name="Thoen E."/>
            <person name="Andreopoulos B."/>
            <person name="Lu D."/>
            <person name="Skrede I."/>
            <person name="Drula E."/>
            <person name="Henrissat B."/>
            <person name="Morin E."/>
            <person name="Kohler A."/>
            <person name="Barry K."/>
            <person name="LaButti K."/>
            <person name="Morin E."/>
            <person name="Salamov A."/>
            <person name="Lipzen A."/>
            <person name="Mereny Z."/>
            <person name="Hegedus B."/>
            <person name="Baldrian P."/>
            <person name="Stursova M."/>
            <person name="Weitz H."/>
            <person name="Taylor A."/>
            <person name="Grigoriev I.V."/>
            <person name="Nagy L.G."/>
            <person name="Martin F."/>
            <person name="Kauserud H."/>
        </authorList>
    </citation>
    <scope>NUCLEOTIDE SEQUENCE</scope>
    <source>
        <strain evidence="1">CBHHK182m</strain>
    </source>
</reference>
<accession>A0AAD7JLZ8</accession>
<evidence type="ECO:0000313" key="2">
    <source>
        <dbReference type="Proteomes" id="UP001215598"/>
    </source>
</evidence>
<organism evidence="1 2">
    <name type="scientific">Mycena metata</name>
    <dbReference type="NCBI Taxonomy" id="1033252"/>
    <lineage>
        <taxon>Eukaryota</taxon>
        <taxon>Fungi</taxon>
        <taxon>Dikarya</taxon>
        <taxon>Basidiomycota</taxon>
        <taxon>Agaricomycotina</taxon>
        <taxon>Agaricomycetes</taxon>
        <taxon>Agaricomycetidae</taxon>
        <taxon>Agaricales</taxon>
        <taxon>Marasmiineae</taxon>
        <taxon>Mycenaceae</taxon>
        <taxon>Mycena</taxon>
    </lineage>
</organism>
<gene>
    <name evidence="1" type="ORF">B0H16DRAFT_1453970</name>
</gene>
<dbReference type="AlphaFoldDB" id="A0AAD7JLZ8"/>
<proteinExistence type="predicted"/>
<keyword evidence="2" id="KW-1185">Reference proteome</keyword>
<protein>
    <submittedName>
        <fullName evidence="1">Uncharacterized protein</fullName>
    </submittedName>
</protein>
<comment type="caution">
    <text evidence="1">The sequence shown here is derived from an EMBL/GenBank/DDBJ whole genome shotgun (WGS) entry which is preliminary data.</text>
</comment>
<sequence>MASPNDLSDGKMELKPFEKTKYVRRAYLQCTFPDIAPLRASTCVGIYRLRACEFRQNRAIGRKRNHKEKPQSGWPKTRTVMQSSGPQAQVFLFRPAVRQIPTLRAAALALPRPTTLSVSLRANVSPRALALGGSKRSFVNVWCYRRQQPEVARKRCPPSTLFARRSGRLRKHDEPGN</sequence>
<name>A0AAD7JLZ8_9AGAR</name>